<dbReference type="Proteomes" id="UP001054945">
    <property type="component" value="Unassembled WGS sequence"/>
</dbReference>
<sequence>MSWVLGLLLETIANRAALESQRITALVNFSRWHGSWDRVVRIAAISTSNAVPRPTRTKFGGELDMSQVFRGMRRNVQLFLSPCTRVVPVT</sequence>
<evidence type="ECO:0000313" key="1">
    <source>
        <dbReference type="EMBL" id="GIY48943.1"/>
    </source>
</evidence>
<comment type="caution">
    <text evidence="1">The sequence shown here is derived from an EMBL/GenBank/DDBJ whole genome shotgun (WGS) entry which is preliminary data.</text>
</comment>
<organism evidence="1 2">
    <name type="scientific">Caerostris extrusa</name>
    <name type="common">Bark spider</name>
    <name type="synonym">Caerostris bankana</name>
    <dbReference type="NCBI Taxonomy" id="172846"/>
    <lineage>
        <taxon>Eukaryota</taxon>
        <taxon>Metazoa</taxon>
        <taxon>Ecdysozoa</taxon>
        <taxon>Arthropoda</taxon>
        <taxon>Chelicerata</taxon>
        <taxon>Arachnida</taxon>
        <taxon>Araneae</taxon>
        <taxon>Araneomorphae</taxon>
        <taxon>Entelegynae</taxon>
        <taxon>Araneoidea</taxon>
        <taxon>Araneidae</taxon>
        <taxon>Caerostris</taxon>
    </lineage>
</organism>
<keyword evidence="2" id="KW-1185">Reference proteome</keyword>
<evidence type="ECO:0008006" key="3">
    <source>
        <dbReference type="Google" id="ProtNLM"/>
    </source>
</evidence>
<gene>
    <name evidence="1" type="ORF">CEXT_44941</name>
</gene>
<accession>A0AAV4TQT8</accession>
<dbReference type="AlphaFoldDB" id="A0AAV4TQT8"/>
<evidence type="ECO:0000313" key="2">
    <source>
        <dbReference type="Proteomes" id="UP001054945"/>
    </source>
</evidence>
<protein>
    <recommendedName>
        <fullName evidence="3">Secreted protein</fullName>
    </recommendedName>
</protein>
<proteinExistence type="predicted"/>
<dbReference type="EMBL" id="BPLR01011772">
    <property type="protein sequence ID" value="GIY48943.1"/>
    <property type="molecule type" value="Genomic_DNA"/>
</dbReference>
<reference evidence="1 2" key="1">
    <citation type="submission" date="2021-06" db="EMBL/GenBank/DDBJ databases">
        <title>Caerostris extrusa draft genome.</title>
        <authorList>
            <person name="Kono N."/>
            <person name="Arakawa K."/>
        </authorList>
    </citation>
    <scope>NUCLEOTIDE SEQUENCE [LARGE SCALE GENOMIC DNA]</scope>
</reference>
<name>A0AAV4TQT8_CAEEX</name>